<evidence type="ECO:0000256" key="8">
    <source>
        <dbReference type="SAM" id="MobiDB-lite"/>
    </source>
</evidence>
<dbReference type="FunFam" id="1.10.10.10:FF:000140">
    <property type="entry name" value="Histone H1.0"/>
    <property type="match status" value="1"/>
</dbReference>
<evidence type="ECO:0000256" key="2">
    <source>
        <dbReference type="ARBA" id="ARBA00004123"/>
    </source>
</evidence>
<dbReference type="GO" id="GO:0031492">
    <property type="term" value="F:nucleosomal DNA binding"/>
    <property type="evidence" value="ECO:0007669"/>
    <property type="project" value="TreeGrafter"/>
</dbReference>
<keyword evidence="4 7" id="KW-0158">Chromosome</keyword>
<feature type="compositionally biased region" description="Low complexity" evidence="8">
    <location>
        <begin position="1"/>
        <end position="10"/>
    </location>
</feature>
<gene>
    <name evidence="10" type="ORF">GE061_009052</name>
</gene>
<comment type="subcellular location">
    <subcellularLocation>
        <location evidence="3">Chromosome</location>
    </subcellularLocation>
    <subcellularLocation>
        <location evidence="2 7">Nucleus</location>
    </subcellularLocation>
</comment>
<dbReference type="Gene3D" id="1.10.10.10">
    <property type="entry name" value="Winged helix-like DNA-binding domain superfamily/Winged helix DNA-binding domain"/>
    <property type="match status" value="1"/>
</dbReference>
<feature type="region of interest" description="Disordered" evidence="8">
    <location>
        <begin position="1"/>
        <end position="47"/>
    </location>
</feature>
<dbReference type="GO" id="GO:0000791">
    <property type="term" value="C:euchromatin"/>
    <property type="evidence" value="ECO:0007669"/>
    <property type="project" value="TreeGrafter"/>
</dbReference>
<evidence type="ECO:0000313" key="10">
    <source>
        <dbReference type="EMBL" id="KAF6214312.1"/>
    </source>
</evidence>
<dbReference type="InterPro" id="IPR005818">
    <property type="entry name" value="Histone_H1/H5_H15"/>
</dbReference>
<comment type="similarity">
    <text evidence="7">Belongs to the histone H1/H5 family.</text>
</comment>
<sequence>MTETTASAPASEPPKAKSPKKKAAAGGAKAAGKPKTKPSHPPTATMVNAAIRTLKERGGSSLQAIKKYISSTYKVDAEKLAPFIRKYIKSAVTAGKLVQTKGSGASGSFKLSGGSSGSEEGGKKKAAKPKAAKKAASPKKEKKTAL</sequence>
<dbReference type="GO" id="GO:0003690">
    <property type="term" value="F:double-stranded DNA binding"/>
    <property type="evidence" value="ECO:0007669"/>
    <property type="project" value="TreeGrafter"/>
</dbReference>
<dbReference type="AlphaFoldDB" id="A0A8S9XZ27"/>
<dbReference type="PANTHER" id="PTHR11467">
    <property type="entry name" value="HISTONE H1"/>
    <property type="match status" value="1"/>
</dbReference>
<dbReference type="SMART" id="SM00526">
    <property type="entry name" value="H15"/>
    <property type="match status" value="1"/>
</dbReference>
<dbReference type="PRINTS" id="PR00624">
    <property type="entry name" value="HISTONEH5"/>
</dbReference>
<evidence type="ECO:0000313" key="11">
    <source>
        <dbReference type="Proteomes" id="UP000466442"/>
    </source>
</evidence>
<dbReference type="Pfam" id="PF00538">
    <property type="entry name" value="Linker_histone"/>
    <property type="match status" value="1"/>
</dbReference>
<proteinExistence type="inferred from homology"/>
<dbReference type="PROSITE" id="PS51504">
    <property type="entry name" value="H15"/>
    <property type="match status" value="1"/>
</dbReference>
<comment type="function">
    <text evidence="1">Histones H1 are necessary for the condensation of nucleosome chains into higher-order structures.</text>
</comment>
<dbReference type="EMBL" id="WIXP02000002">
    <property type="protein sequence ID" value="KAF6214312.1"/>
    <property type="molecule type" value="Genomic_DNA"/>
</dbReference>
<evidence type="ECO:0000256" key="4">
    <source>
        <dbReference type="ARBA" id="ARBA00022454"/>
    </source>
</evidence>
<evidence type="ECO:0000256" key="7">
    <source>
        <dbReference type="RuleBase" id="RU003894"/>
    </source>
</evidence>
<dbReference type="SUPFAM" id="SSF46785">
    <property type="entry name" value="Winged helix' DNA-binding domain"/>
    <property type="match status" value="1"/>
</dbReference>
<name>A0A8S9XZ27_APOLU</name>
<evidence type="ECO:0000256" key="5">
    <source>
        <dbReference type="ARBA" id="ARBA00023125"/>
    </source>
</evidence>
<dbReference type="GO" id="GO:0045910">
    <property type="term" value="P:negative regulation of DNA recombination"/>
    <property type="evidence" value="ECO:0007669"/>
    <property type="project" value="TreeGrafter"/>
</dbReference>
<evidence type="ECO:0000259" key="9">
    <source>
        <dbReference type="PROSITE" id="PS51504"/>
    </source>
</evidence>
<feature type="compositionally biased region" description="Basic residues" evidence="8">
    <location>
        <begin position="124"/>
        <end position="146"/>
    </location>
</feature>
<keyword evidence="5 7" id="KW-0238">DNA-binding</keyword>
<dbReference type="InterPro" id="IPR036388">
    <property type="entry name" value="WH-like_DNA-bd_sf"/>
</dbReference>
<dbReference type="OrthoDB" id="10069608at2759"/>
<dbReference type="GO" id="GO:0006334">
    <property type="term" value="P:nucleosome assembly"/>
    <property type="evidence" value="ECO:0007669"/>
    <property type="project" value="InterPro"/>
</dbReference>
<evidence type="ECO:0000256" key="1">
    <source>
        <dbReference type="ARBA" id="ARBA00002809"/>
    </source>
</evidence>
<accession>A0A8S9XZ27</accession>
<dbReference type="InterPro" id="IPR036390">
    <property type="entry name" value="WH_DNA-bd_sf"/>
</dbReference>
<dbReference type="GO" id="GO:0030261">
    <property type="term" value="P:chromosome condensation"/>
    <property type="evidence" value="ECO:0007669"/>
    <property type="project" value="TreeGrafter"/>
</dbReference>
<evidence type="ECO:0000256" key="6">
    <source>
        <dbReference type="ARBA" id="ARBA00023242"/>
    </source>
</evidence>
<evidence type="ECO:0000256" key="3">
    <source>
        <dbReference type="ARBA" id="ARBA00004286"/>
    </source>
</evidence>
<reference evidence="10" key="1">
    <citation type="journal article" date="2021" name="Mol. Ecol. Resour.">
        <title>Apolygus lucorum genome provides insights into omnivorousness and mesophyll feeding.</title>
        <authorList>
            <person name="Liu Y."/>
            <person name="Liu H."/>
            <person name="Wang H."/>
            <person name="Huang T."/>
            <person name="Liu B."/>
            <person name="Yang B."/>
            <person name="Yin L."/>
            <person name="Li B."/>
            <person name="Zhang Y."/>
            <person name="Zhang S."/>
            <person name="Jiang F."/>
            <person name="Zhang X."/>
            <person name="Ren Y."/>
            <person name="Wang B."/>
            <person name="Wang S."/>
            <person name="Lu Y."/>
            <person name="Wu K."/>
            <person name="Fan W."/>
            <person name="Wang G."/>
        </authorList>
    </citation>
    <scope>NUCLEOTIDE SEQUENCE</scope>
    <source>
        <strain evidence="10">12Hb</strain>
    </source>
</reference>
<protein>
    <recommendedName>
        <fullName evidence="9">H15 domain-containing protein</fullName>
    </recommendedName>
</protein>
<feature type="compositionally biased region" description="Low complexity" evidence="8">
    <location>
        <begin position="101"/>
        <end position="113"/>
    </location>
</feature>
<feature type="region of interest" description="Disordered" evidence="8">
    <location>
        <begin position="99"/>
        <end position="146"/>
    </location>
</feature>
<comment type="caution">
    <text evidence="10">The sequence shown here is derived from an EMBL/GenBank/DDBJ whole genome shotgun (WGS) entry which is preliminary data.</text>
</comment>
<dbReference type="GO" id="GO:0030527">
    <property type="term" value="F:structural constituent of chromatin"/>
    <property type="evidence" value="ECO:0007669"/>
    <property type="project" value="InterPro"/>
</dbReference>
<feature type="domain" description="H15" evidence="9">
    <location>
        <begin position="39"/>
        <end position="113"/>
    </location>
</feature>
<dbReference type="CDD" id="cd00073">
    <property type="entry name" value="H15"/>
    <property type="match status" value="1"/>
</dbReference>
<keyword evidence="6 7" id="KW-0539">Nucleus</keyword>
<dbReference type="GO" id="GO:0005634">
    <property type="term" value="C:nucleus"/>
    <property type="evidence" value="ECO:0007669"/>
    <property type="project" value="UniProtKB-SubCell"/>
</dbReference>
<dbReference type="Proteomes" id="UP000466442">
    <property type="component" value="Unassembled WGS sequence"/>
</dbReference>
<dbReference type="GO" id="GO:0000786">
    <property type="term" value="C:nucleosome"/>
    <property type="evidence" value="ECO:0007669"/>
    <property type="project" value="InterPro"/>
</dbReference>
<keyword evidence="11" id="KW-1185">Reference proteome</keyword>
<dbReference type="InterPro" id="IPR005819">
    <property type="entry name" value="H1/H5"/>
</dbReference>
<dbReference type="PANTHER" id="PTHR11467:SF179">
    <property type="entry name" value="HISTONE H1.4"/>
    <property type="match status" value="1"/>
</dbReference>
<organism evidence="10 11">
    <name type="scientific">Apolygus lucorum</name>
    <name type="common">Small green plant bug</name>
    <name type="synonym">Lygocoris lucorum</name>
    <dbReference type="NCBI Taxonomy" id="248454"/>
    <lineage>
        <taxon>Eukaryota</taxon>
        <taxon>Metazoa</taxon>
        <taxon>Ecdysozoa</taxon>
        <taxon>Arthropoda</taxon>
        <taxon>Hexapoda</taxon>
        <taxon>Insecta</taxon>
        <taxon>Pterygota</taxon>
        <taxon>Neoptera</taxon>
        <taxon>Paraneoptera</taxon>
        <taxon>Hemiptera</taxon>
        <taxon>Heteroptera</taxon>
        <taxon>Panheteroptera</taxon>
        <taxon>Cimicomorpha</taxon>
        <taxon>Miridae</taxon>
        <taxon>Mirini</taxon>
        <taxon>Apolygus</taxon>
    </lineage>
</organism>